<keyword evidence="3" id="KW-1185">Reference proteome</keyword>
<gene>
    <name evidence="2" type="ORF">APICC_01682</name>
</gene>
<evidence type="ECO:0000313" key="2">
    <source>
        <dbReference type="EMBL" id="PBC25624.1"/>
    </source>
</evidence>
<sequence>MDRCIFFGVGSRVVLIFGLQVWNICVEVLESLEVKMNLEFVDTRYDDSTTIRSIEFYEFNRFTIETSDTFGQKENENFSLWTVSFQYSKKTFVHCMRIELPYMGGDSPVNELFKQEQDQESSHKGNHGGFQWDSRLSENSESMKRKFEGQFEDPARNGFQESFD</sequence>
<evidence type="ECO:0000256" key="1">
    <source>
        <dbReference type="SAM" id="MobiDB-lite"/>
    </source>
</evidence>
<name>A0A2A3E269_APICC</name>
<dbReference type="Proteomes" id="UP000242457">
    <property type="component" value="Unassembled WGS sequence"/>
</dbReference>
<reference evidence="2 3" key="1">
    <citation type="submission" date="2014-07" db="EMBL/GenBank/DDBJ databases">
        <title>Genomic and transcriptomic analysis on Apis cerana provide comprehensive insights into honey bee biology.</title>
        <authorList>
            <person name="Diao Q."/>
            <person name="Sun L."/>
            <person name="Zheng H."/>
            <person name="Zheng H."/>
            <person name="Xu S."/>
            <person name="Wang S."/>
            <person name="Zeng Z."/>
            <person name="Hu F."/>
            <person name="Su S."/>
            <person name="Wu J."/>
        </authorList>
    </citation>
    <scope>NUCLEOTIDE SEQUENCE [LARGE SCALE GENOMIC DNA]</scope>
    <source>
        <tissue evidence="2">Pupae without intestine</tissue>
    </source>
</reference>
<dbReference type="EMBL" id="KZ288446">
    <property type="protein sequence ID" value="PBC25624.1"/>
    <property type="molecule type" value="Genomic_DNA"/>
</dbReference>
<protein>
    <submittedName>
        <fullName evidence="2">Uncharacterized protein</fullName>
    </submittedName>
</protein>
<proteinExistence type="predicted"/>
<organism evidence="2 3">
    <name type="scientific">Apis cerana cerana</name>
    <name type="common">Oriental honeybee</name>
    <dbReference type="NCBI Taxonomy" id="94128"/>
    <lineage>
        <taxon>Eukaryota</taxon>
        <taxon>Metazoa</taxon>
        <taxon>Ecdysozoa</taxon>
        <taxon>Arthropoda</taxon>
        <taxon>Hexapoda</taxon>
        <taxon>Insecta</taxon>
        <taxon>Pterygota</taxon>
        <taxon>Neoptera</taxon>
        <taxon>Endopterygota</taxon>
        <taxon>Hymenoptera</taxon>
        <taxon>Apocrita</taxon>
        <taxon>Aculeata</taxon>
        <taxon>Apoidea</taxon>
        <taxon>Anthophila</taxon>
        <taxon>Apidae</taxon>
        <taxon>Apis</taxon>
    </lineage>
</organism>
<dbReference type="AlphaFoldDB" id="A0A2A3E269"/>
<evidence type="ECO:0000313" key="3">
    <source>
        <dbReference type="Proteomes" id="UP000242457"/>
    </source>
</evidence>
<accession>A0A2A3E269</accession>
<feature type="region of interest" description="Disordered" evidence="1">
    <location>
        <begin position="115"/>
        <end position="164"/>
    </location>
</feature>
<feature type="compositionally biased region" description="Basic and acidic residues" evidence="1">
    <location>
        <begin position="135"/>
        <end position="155"/>
    </location>
</feature>